<organism evidence="6 7">
    <name type="scientific">Macrococcus armenti</name>
    <dbReference type="NCBI Taxonomy" id="2875764"/>
    <lineage>
        <taxon>Bacteria</taxon>
        <taxon>Bacillati</taxon>
        <taxon>Bacillota</taxon>
        <taxon>Bacilli</taxon>
        <taxon>Bacillales</taxon>
        <taxon>Staphylococcaceae</taxon>
        <taxon>Macrococcus</taxon>
    </lineage>
</organism>
<dbReference type="InterPro" id="IPR025370">
    <property type="entry name" value="SgrR_HTH_N"/>
</dbReference>
<dbReference type="InterPro" id="IPR000914">
    <property type="entry name" value="SBP_5_dom"/>
</dbReference>
<evidence type="ECO:0000256" key="1">
    <source>
        <dbReference type="ARBA" id="ARBA00005695"/>
    </source>
</evidence>
<evidence type="ECO:0000256" key="3">
    <source>
        <dbReference type="ARBA" id="ARBA00022729"/>
    </source>
</evidence>
<reference evidence="6" key="2">
    <citation type="submission" date="2022-04" db="EMBL/GenBank/DDBJ databases">
        <title>Antimicrobial genetic elements in methicillin-resistant Macrococcus armenti.</title>
        <authorList>
            <person name="Keller J.E."/>
            <person name="Schwendener S."/>
            <person name="Pantucek R."/>
            <person name="Perreten V."/>
        </authorList>
    </citation>
    <scope>NUCLEOTIDE SEQUENCE</scope>
    <source>
        <strain evidence="6">CCM 2609</strain>
    </source>
</reference>
<accession>A0ABY3ZU50</accession>
<gene>
    <name evidence="6" type="ORF">MRZ06_10590</name>
</gene>
<dbReference type="EMBL" id="CP094348">
    <property type="protein sequence ID" value="UOB20416.1"/>
    <property type="molecule type" value="Genomic_DNA"/>
</dbReference>
<evidence type="ECO:0000313" key="6">
    <source>
        <dbReference type="EMBL" id="UOB20416.1"/>
    </source>
</evidence>
<dbReference type="PANTHER" id="PTHR30290:SF9">
    <property type="entry name" value="OLIGOPEPTIDE-BINDING PROTEIN APPA"/>
    <property type="match status" value="1"/>
</dbReference>
<dbReference type="PANTHER" id="PTHR30290">
    <property type="entry name" value="PERIPLASMIC BINDING COMPONENT OF ABC TRANSPORTER"/>
    <property type="match status" value="1"/>
</dbReference>
<reference evidence="6" key="1">
    <citation type="submission" date="2022-03" db="EMBL/GenBank/DDBJ databases">
        <authorList>
            <person name="Vrbovska V."/>
            <person name="Kovarovic V."/>
            <person name="Botka T."/>
            <person name="Pantucek R."/>
        </authorList>
    </citation>
    <scope>NUCLEOTIDE SEQUENCE</scope>
    <source>
        <strain evidence="6">CCM 2609</strain>
    </source>
</reference>
<dbReference type="Pfam" id="PF00496">
    <property type="entry name" value="SBP_bac_5"/>
    <property type="match status" value="1"/>
</dbReference>
<dbReference type="Proteomes" id="UP000830343">
    <property type="component" value="Chromosome"/>
</dbReference>
<proteinExistence type="inferred from homology"/>
<feature type="domain" description="Solute-binding protein family 5" evidence="4">
    <location>
        <begin position="179"/>
        <end position="298"/>
    </location>
</feature>
<dbReference type="SUPFAM" id="SSF53850">
    <property type="entry name" value="Periplasmic binding protein-like II"/>
    <property type="match status" value="1"/>
</dbReference>
<dbReference type="Gene3D" id="3.40.190.10">
    <property type="entry name" value="Periplasmic binding protein-like II"/>
    <property type="match status" value="1"/>
</dbReference>
<protein>
    <submittedName>
        <fullName evidence="6">SgrR family transcriptional regulator</fullName>
    </submittedName>
</protein>
<feature type="domain" description="Transcriptional regulator SgrR N-terminal HTH" evidence="5">
    <location>
        <begin position="15"/>
        <end position="103"/>
    </location>
</feature>
<comment type="similarity">
    <text evidence="1">Belongs to the bacterial solute-binding protein 5 family.</text>
</comment>
<dbReference type="InterPro" id="IPR039424">
    <property type="entry name" value="SBP_5"/>
</dbReference>
<name>A0ABY3ZU50_9STAP</name>
<dbReference type="Pfam" id="PF12793">
    <property type="entry name" value="SgrR_N"/>
    <property type="match status" value="1"/>
</dbReference>
<keyword evidence="7" id="KW-1185">Reference proteome</keyword>
<evidence type="ECO:0000259" key="4">
    <source>
        <dbReference type="Pfam" id="PF00496"/>
    </source>
</evidence>
<evidence type="ECO:0000313" key="7">
    <source>
        <dbReference type="Proteomes" id="UP000830343"/>
    </source>
</evidence>
<keyword evidence="2" id="KW-0813">Transport</keyword>
<sequence>MNVDERVYKLYLYLQDNEFNRDNISDLLEITPRQLSRLLNKWQEEGILEYLSGKGRGNASEVKFNVNVESHFANHLIHNIKSYDMQSLQEILQMPMSDSSRKLIKICIDESIFVRETLDRNRYMHMEYLYHIPNSLNPLSPIDISLLTLLNNIADTLYFIENNKLKSSIVIYDEWDENDLVIHLYRNIRYSNGDMLHAADIAQCIEHLLHNKKDTEVYADILGVEVLSANKLKIKMKKRKEAIKWALSKAEAGIFKEINGQYLFTGPYMVETIEADIIKLTYNPYYHHSMPYITTLLFVNDVEKYQNFYEQSSFKEIETHDTYNVDFILFNPKTKLNLEERGEIIRAINCIIDGQKYKPAFSVEKKFKFLTLARSKESNTRITSELKSLFNSIEVIETNIATYLEKHLDTFEVDLILMNEVIPRNQFYYELLTTGKFSEWYFEREESKNLLHIYNAKSADYWSYVEERYNNYMKENNLIVIIDKYRKTFYFPDNFGNVATDPYGIVFYNSIVVIDEGKTDDG</sequence>
<dbReference type="RefSeq" id="WP_243365777.1">
    <property type="nucleotide sequence ID" value="NZ_CP094348.1"/>
</dbReference>
<evidence type="ECO:0000259" key="5">
    <source>
        <dbReference type="Pfam" id="PF12793"/>
    </source>
</evidence>
<keyword evidence="3" id="KW-0732">Signal</keyword>
<evidence type="ECO:0000256" key="2">
    <source>
        <dbReference type="ARBA" id="ARBA00022448"/>
    </source>
</evidence>